<dbReference type="Gene3D" id="1.25.40.10">
    <property type="entry name" value="Tetratricopeptide repeat domain"/>
    <property type="match status" value="4"/>
</dbReference>
<protein>
    <submittedName>
        <fullName evidence="5">Pentatricopeptide repeat-containing protein At5g14080</fullName>
    </submittedName>
</protein>
<dbReference type="KEGG" id="nnu:104607508"/>
<evidence type="ECO:0000256" key="3">
    <source>
        <dbReference type="PROSITE-ProRule" id="PRU00708"/>
    </source>
</evidence>
<name>A0A1U8AU78_NELNU</name>
<dbReference type="FunCoup" id="A0A1U8AU78">
    <property type="interactions" value="1883"/>
</dbReference>
<dbReference type="OMA" id="ICSVSEI"/>
<dbReference type="Pfam" id="PF13041">
    <property type="entry name" value="PPR_2"/>
    <property type="match status" value="2"/>
</dbReference>
<feature type="repeat" description="PPR" evidence="3">
    <location>
        <begin position="432"/>
        <end position="466"/>
    </location>
</feature>
<dbReference type="GeneID" id="104607508"/>
<evidence type="ECO:0000256" key="1">
    <source>
        <dbReference type="ARBA" id="ARBA00007626"/>
    </source>
</evidence>
<reference evidence="5" key="1">
    <citation type="submission" date="2025-08" db="UniProtKB">
        <authorList>
            <consortium name="RefSeq"/>
        </authorList>
    </citation>
    <scope>IDENTIFICATION</scope>
</reference>
<dbReference type="PANTHER" id="PTHR47938:SF25">
    <property type="entry name" value="PENTACOTRIPEPTIDE-REPEAT REGION OF PRORP DOMAIN-CONTAINING PROTEIN"/>
    <property type="match status" value="1"/>
</dbReference>
<sequence>MKPAPNEVAKLIGKALISASNRLRPIRSWNPSLEQTLHQLSCRDSLTPSLVARVIDPYLLDHHSLAVGFFNWASQQPRFSHTSVTYQSLLKSLSISRQSNLVEKFLRQIKAQKIVLDSSVYGSLIASQIIGKKSRSAFAIFNEANELGHEIGHNICNSLLAALASDGHIGSAKRMFDEMCNRDIRVSTFGFGVFIGGFCKVVDLNETLSLLDRIKCGRSELNRSTIALLIVDGLCRVSRISEAFSVLEELRSREYKPDFMAYRVVAEAFKLAGQPIEAENVLKKKRKLGVAPRAKEYREFIFALISGRQIQQAKDLGEVIINGNFPIEDDVLNALIGSVSASDPDSAILFCKFLIEKERFPTILTLSNLSRNLCKNGKINEMLEVFQILTSKDYFSDVDSYNLMISFLCTAGRVKEAYKVLQEMRKKGFSPNVSSFNSLMEACCKEDLLRPAKRLWDEMFASGCHGNLKTYNTLIRKFSETGEVEDAQRLFHHMLEKGVAPDIITYTSLLEGLCREAKIEAACEIFNRSTERDIALSQMILSTLVRSLCREGYFYVASKVIHGLTPDIENHDSHVIFLKSLVNAGEIGMAVEHVQQIKDNASTLQAICNELVASLSSSLRPEPILQLLSLMQEKGLVDKDDAWIGVHNRMLEDFRRGPVK</sequence>
<dbReference type="NCBIfam" id="TIGR00756">
    <property type="entry name" value="PPR"/>
    <property type="match status" value="6"/>
</dbReference>
<dbReference type="STRING" id="4432.A0A1U8AU78"/>
<gene>
    <name evidence="5" type="primary">LOC104607508</name>
</gene>
<organism evidence="4 5">
    <name type="scientific">Nelumbo nucifera</name>
    <name type="common">Sacred lotus</name>
    <dbReference type="NCBI Taxonomy" id="4432"/>
    <lineage>
        <taxon>Eukaryota</taxon>
        <taxon>Viridiplantae</taxon>
        <taxon>Streptophyta</taxon>
        <taxon>Embryophyta</taxon>
        <taxon>Tracheophyta</taxon>
        <taxon>Spermatophyta</taxon>
        <taxon>Magnoliopsida</taxon>
        <taxon>Proteales</taxon>
        <taxon>Nelumbonaceae</taxon>
        <taxon>Nelumbo</taxon>
    </lineage>
</organism>
<dbReference type="AlphaFoldDB" id="A0A1U8AU78"/>
<dbReference type="eggNOG" id="KOG4197">
    <property type="taxonomic scope" value="Eukaryota"/>
</dbReference>
<evidence type="ECO:0000313" key="5">
    <source>
        <dbReference type="RefSeq" id="XP_010271465.1"/>
    </source>
</evidence>
<keyword evidence="4" id="KW-1185">Reference proteome</keyword>
<feature type="repeat" description="PPR" evidence="3">
    <location>
        <begin position="502"/>
        <end position="536"/>
    </location>
</feature>
<evidence type="ECO:0000256" key="2">
    <source>
        <dbReference type="ARBA" id="ARBA00022737"/>
    </source>
</evidence>
<feature type="repeat" description="PPR" evidence="3">
    <location>
        <begin position="397"/>
        <end position="431"/>
    </location>
</feature>
<comment type="similarity">
    <text evidence="1">Belongs to the PPR family. P subfamily.</text>
</comment>
<proteinExistence type="inferred from homology"/>
<dbReference type="InterPro" id="IPR002885">
    <property type="entry name" value="PPR_rpt"/>
</dbReference>
<feature type="repeat" description="PPR" evidence="3">
    <location>
        <begin position="467"/>
        <end position="501"/>
    </location>
</feature>
<dbReference type="RefSeq" id="XP_010271465.1">
    <property type="nucleotide sequence ID" value="XM_010273163.2"/>
</dbReference>
<dbReference type="InParanoid" id="A0A1U8AU78"/>
<evidence type="ECO:0000313" key="4">
    <source>
        <dbReference type="Proteomes" id="UP000189703"/>
    </source>
</evidence>
<dbReference type="PROSITE" id="PS51375">
    <property type="entry name" value="PPR"/>
    <property type="match status" value="4"/>
</dbReference>
<dbReference type="Pfam" id="PF01535">
    <property type="entry name" value="PPR"/>
    <property type="match status" value="3"/>
</dbReference>
<accession>A0A1U8AU78</accession>
<dbReference type="Proteomes" id="UP000189703">
    <property type="component" value="Unplaced"/>
</dbReference>
<dbReference type="PANTHER" id="PTHR47938">
    <property type="entry name" value="RESPIRATORY COMPLEX I CHAPERONE (CIA84), PUTATIVE (AFU_ORTHOLOGUE AFUA_2G06020)-RELATED"/>
    <property type="match status" value="1"/>
</dbReference>
<dbReference type="InterPro" id="IPR011990">
    <property type="entry name" value="TPR-like_helical_dom_sf"/>
</dbReference>
<keyword evidence="2" id="KW-0677">Repeat</keyword>
<dbReference type="OrthoDB" id="185373at2759"/>